<sequence length="97" mass="10941">MRLMVHNSGLRERKAEGSKETAVELGRVEARGMNRGTGEWTQQAEDRREWRKSRGGERCVTGQRQRLVWEGWLQVVVEAEMRAARLGGGSGGREDSS</sequence>
<accession>W1PV33</accession>
<evidence type="ECO:0000313" key="3">
    <source>
        <dbReference type="Proteomes" id="UP000017836"/>
    </source>
</evidence>
<dbReference type="Proteomes" id="UP000017836">
    <property type="component" value="Unassembled WGS sequence"/>
</dbReference>
<reference evidence="3" key="1">
    <citation type="journal article" date="2013" name="Science">
        <title>The Amborella genome and the evolution of flowering plants.</title>
        <authorList>
            <consortium name="Amborella Genome Project"/>
        </authorList>
    </citation>
    <scope>NUCLEOTIDE SEQUENCE [LARGE SCALE GENOMIC DNA]</scope>
</reference>
<dbReference type="Gramene" id="ERN11938">
    <property type="protein sequence ID" value="ERN11938"/>
    <property type="gene ID" value="AMTR_s00020p00249710"/>
</dbReference>
<protein>
    <submittedName>
        <fullName evidence="2">Uncharacterized protein</fullName>
    </submittedName>
</protein>
<evidence type="ECO:0000313" key="2">
    <source>
        <dbReference type="EMBL" id="ERN11938.1"/>
    </source>
</evidence>
<evidence type="ECO:0000256" key="1">
    <source>
        <dbReference type="SAM" id="MobiDB-lite"/>
    </source>
</evidence>
<dbReference type="HOGENOM" id="CLU_2349525_0_0_1"/>
<feature type="compositionally biased region" description="Basic and acidic residues" evidence="1">
    <location>
        <begin position="44"/>
        <end position="56"/>
    </location>
</feature>
<organism evidence="2 3">
    <name type="scientific">Amborella trichopoda</name>
    <dbReference type="NCBI Taxonomy" id="13333"/>
    <lineage>
        <taxon>Eukaryota</taxon>
        <taxon>Viridiplantae</taxon>
        <taxon>Streptophyta</taxon>
        <taxon>Embryophyta</taxon>
        <taxon>Tracheophyta</taxon>
        <taxon>Spermatophyta</taxon>
        <taxon>Magnoliopsida</taxon>
        <taxon>Amborellales</taxon>
        <taxon>Amborellaceae</taxon>
        <taxon>Amborella</taxon>
    </lineage>
</organism>
<dbReference type="AlphaFoldDB" id="W1PV33"/>
<proteinExistence type="predicted"/>
<name>W1PV33_AMBTC</name>
<keyword evidence="3" id="KW-1185">Reference proteome</keyword>
<gene>
    <name evidence="2" type="ORF">AMTR_s00020p00249710</name>
</gene>
<dbReference type="EMBL" id="KI392664">
    <property type="protein sequence ID" value="ERN11938.1"/>
    <property type="molecule type" value="Genomic_DNA"/>
</dbReference>
<feature type="region of interest" description="Disordered" evidence="1">
    <location>
        <begin position="1"/>
        <end position="56"/>
    </location>
</feature>
<feature type="compositionally biased region" description="Basic and acidic residues" evidence="1">
    <location>
        <begin position="9"/>
        <end position="32"/>
    </location>
</feature>